<evidence type="ECO:0000256" key="3">
    <source>
        <dbReference type="PROSITE-ProRule" id="PRU10038"/>
    </source>
</evidence>
<dbReference type="SUPFAM" id="SSF53474">
    <property type="entry name" value="alpha/beta-Hydrolases"/>
    <property type="match status" value="1"/>
</dbReference>
<accession>A0ABX8GUN0</accession>
<evidence type="ECO:0000313" key="5">
    <source>
        <dbReference type="EMBL" id="QWG07226.1"/>
    </source>
</evidence>
<dbReference type="PANTHER" id="PTHR48081:SF8">
    <property type="entry name" value="ALPHA_BETA HYDROLASE FOLD-3 DOMAIN-CONTAINING PROTEIN-RELATED"/>
    <property type="match status" value="1"/>
</dbReference>
<evidence type="ECO:0000313" key="6">
    <source>
        <dbReference type="Proteomes" id="UP000682802"/>
    </source>
</evidence>
<dbReference type="PANTHER" id="PTHR48081">
    <property type="entry name" value="AB HYDROLASE SUPERFAMILY PROTEIN C4A8.06C"/>
    <property type="match status" value="1"/>
</dbReference>
<dbReference type="Pfam" id="PF07859">
    <property type="entry name" value="Abhydrolase_3"/>
    <property type="match status" value="1"/>
</dbReference>
<gene>
    <name evidence="5" type="ORF">KM029_18270</name>
</gene>
<dbReference type="InterPro" id="IPR013094">
    <property type="entry name" value="AB_hydrolase_3"/>
</dbReference>
<feature type="active site" evidence="3">
    <location>
        <position position="148"/>
    </location>
</feature>
<dbReference type="EMBL" id="CP076128">
    <property type="protein sequence ID" value="QWG07226.1"/>
    <property type="molecule type" value="Genomic_DNA"/>
</dbReference>
<sequence>MASAQHRLLKLALNVSSMMFPTRNLNLTLLRESTELISLVALLPWGVKAKKFNVSNLDCEIIEPVRKSDTKKALLYLHGGGYAIGSSQTHRSMVGKLVDETHVTALLVNYRKIPTFPCPAAIEDALVGYQYLLNNGYLPEEIAVAGDSAGGGLVCSLFFMLKERQIPLPKCGICLSPWVDLLHMGESSEKNKYSDPFVKVDEMHRWASVYAGDKPLDHPYVSPLYGDLSNFPPMLIQTSTNEILHDDSKRLKEAFENVNVEVNYQEWDDLIHWWQLFWRFIPESEDALNKVASFINFHLDPTYKQVDEKFIIKK</sequence>
<keyword evidence="2 5" id="KW-0378">Hydrolase</keyword>
<dbReference type="InterPro" id="IPR002168">
    <property type="entry name" value="Lipase_GDXG_HIS_AS"/>
</dbReference>
<proteinExistence type="inferred from homology"/>
<feature type="domain" description="Alpha/beta hydrolase fold-3" evidence="4">
    <location>
        <begin position="74"/>
        <end position="275"/>
    </location>
</feature>
<evidence type="ECO:0000256" key="2">
    <source>
        <dbReference type="ARBA" id="ARBA00022801"/>
    </source>
</evidence>
<name>A0ABX8GUN0_9BACT</name>
<keyword evidence="6" id="KW-1185">Reference proteome</keyword>
<dbReference type="InterPro" id="IPR033140">
    <property type="entry name" value="Lipase_GDXG_put_SER_AS"/>
</dbReference>
<evidence type="ECO:0000256" key="1">
    <source>
        <dbReference type="ARBA" id="ARBA00010515"/>
    </source>
</evidence>
<evidence type="ECO:0000259" key="4">
    <source>
        <dbReference type="Pfam" id="PF07859"/>
    </source>
</evidence>
<protein>
    <submittedName>
        <fullName evidence="5">Alpha/beta hydrolase</fullName>
    </submittedName>
</protein>
<dbReference type="PROSITE" id="PS01173">
    <property type="entry name" value="LIPASE_GDXG_HIS"/>
    <property type="match status" value="1"/>
</dbReference>
<reference evidence="5 6" key="1">
    <citation type="submission" date="2021-05" db="EMBL/GenBank/DDBJ databases">
        <title>Comparative genomic studies on the polysaccharide-degrading batcterial strains of the Flammeovirga genus.</title>
        <authorList>
            <person name="Zewei F."/>
            <person name="Zheng Z."/>
            <person name="Yu L."/>
            <person name="Ruyue G."/>
            <person name="Yanhong M."/>
            <person name="Yuanyuan C."/>
            <person name="Jingyan G."/>
            <person name="Wenjun H."/>
        </authorList>
    </citation>
    <scope>NUCLEOTIDE SEQUENCE [LARGE SCALE GENOMIC DNA]</scope>
    <source>
        <strain evidence="5 6">YS10</strain>
    </source>
</reference>
<dbReference type="RefSeq" id="WP_144074624.1">
    <property type="nucleotide sequence ID" value="NZ_CP076128.1"/>
</dbReference>
<organism evidence="5 6">
    <name type="scientific">Flammeovirga kamogawensis</name>
    <dbReference type="NCBI Taxonomy" id="373891"/>
    <lineage>
        <taxon>Bacteria</taxon>
        <taxon>Pseudomonadati</taxon>
        <taxon>Bacteroidota</taxon>
        <taxon>Cytophagia</taxon>
        <taxon>Cytophagales</taxon>
        <taxon>Flammeovirgaceae</taxon>
        <taxon>Flammeovirga</taxon>
    </lineage>
</organism>
<dbReference type="InterPro" id="IPR050300">
    <property type="entry name" value="GDXG_lipolytic_enzyme"/>
</dbReference>
<dbReference type="GO" id="GO:0016787">
    <property type="term" value="F:hydrolase activity"/>
    <property type="evidence" value="ECO:0007669"/>
    <property type="project" value="UniProtKB-KW"/>
</dbReference>
<comment type="similarity">
    <text evidence="1">Belongs to the 'GDXG' lipolytic enzyme family.</text>
</comment>
<dbReference type="Gene3D" id="3.40.50.1820">
    <property type="entry name" value="alpha/beta hydrolase"/>
    <property type="match status" value="1"/>
</dbReference>
<dbReference type="Proteomes" id="UP000682802">
    <property type="component" value="Chromosome 1"/>
</dbReference>
<dbReference type="PROSITE" id="PS01174">
    <property type="entry name" value="LIPASE_GDXG_SER"/>
    <property type="match status" value="1"/>
</dbReference>
<dbReference type="InterPro" id="IPR029058">
    <property type="entry name" value="AB_hydrolase_fold"/>
</dbReference>